<protein>
    <submittedName>
        <fullName evidence="2">4-hydroxyacetophenone monooxygenase</fullName>
    </submittedName>
</protein>
<name>A0A192A0W4_9RALS</name>
<dbReference type="EMBL" id="CP016022">
    <property type="protein sequence ID" value="ANJ73931.1"/>
    <property type="molecule type" value="Genomic_DNA"/>
</dbReference>
<dbReference type="OrthoDB" id="9766402at2"/>
<dbReference type="GO" id="GO:0050661">
    <property type="term" value="F:NADP binding"/>
    <property type="evidence" value="ECO:0007669"/>
    <property type="project" value="InterPro"/>
</dbReference>
<dbReference type="STRING" id="190721.ACS15_3458"/>
<proteinExistence type="predicted"/>
<dbReference type="Proteomes" id="UP000078572">
    <property type="component" value="Chromosome 1"/>
</dbReference>
<evidence type="ECO:0000313" key="3">
    <source>
        <dbReference type="Proteomes" id="UP000078572"/>
    </source>
</evidence>
<dbReference type="InterPro" id="IPR036188">
    <property type="entry name" value="FAD/NAD-bd_sf"/>
</dbReference>
<feature type="region of interest" description="Disordered" evidence="1">
    <location>
        <begin position="1"/>
        <end position="25"/>
    </location>
</feature>
<sequence length="549" mass="61576">MWCPRRHHVNARSDFPRADSSATAAHGSDAPALVDVAIIGTGFAGLGMAIQLKQHGIDNFLVFEKAGSVGGTWRDNHYPGCACDVQSHLYSFSFAPNPDWSRMYSPQPEIRAYLERCTDEFGVRPHVRFHHELTRAAFNEAAGAWDLDMADGRRYRARVLISGMGGLSRPSWPNIPGIETFQGKAFHSQLWEHDYDLRGKRVAVIGTGASAIQFVPQIAPKAGRVDLYQRTPPWILPKPDRKVSRAEHWLFRHLPFTQKLMRTSIYWMLESRVLGFVIHPKLMKAVERMARSHIKRRIADPVLREKVTPDYTIGCKRILISNDYYPALTRENVDVITTGIARVEPNAIVTTDGTRREVDCLIFGTGFHATDPFPRGVLRGSQGVDIVDAWDKHGAEAYLGTTVSGFPNFFMVVGPNTGLGHSSMVFMIESQVAYIVDALKSMRAHNVATIDVRLDVQRRFNDSIQKRLSNAIWSAGGCVSWYLDPKTGKNTTLWPGFTWQFRRATAHFRLADYRTRPMAVPKGVPLRVPARTVPTAAENTANEEALDRA</sequence>
<dbReference type="SUPFAM" id="SSF51905">
    <property type="entry name" value="FAD/NAD(P)-binding domain"/>
    <property type="match status" value="1"/>
</dbReference>
<accession>A0A192A0W4</accession>
<dbReference type="GO" id="GO:0004499">
    <property type="term" value="F:N,N-dimethylaniline monooxygenase activity"/>
    <property type="evidence" value="ECO:0007669"/>
    <property type="project" value="InterPro"/>
</dbReference>
<keyword evidence="2" id="KW-0503">Monooxygenase</keyword>
<feature type="compositionally biased region" description="Basic residues" evidence="1">
    <location>
        <begin position="1"/>
        <end position="10"/>
    </location>
</feature>
<dbReference type="InterPro" id="IPR020946">
    <property type="entry name" value="Flavin_mOase-like"/>
</dbReference>
<dbReference type="PANTHER" id="PTHR42877">
    <property type="entry name" value="L-ORNITHINE N(5)-MONOOXYGENASE-RELATED"/>
    <property type="match status" value="1"/>
</dbReference>
<gene>
    <name evidence="2" type="ORF">A9Y76_16375</name>
</gene>
<dbReference type="Pfam" id="PF00743">
    <property type="entry name" value="FMO-like"/>
    <property type="match status" value="1"/>
</dbReference>
<dbReference type="AlphaFoldDB" id="A0A192A0W4"/>
<reference evidence="3" key="1">
    <citation type="submission" date="2016-06" db="EMBL/GenBank/DDBJ databases">
        <authorList>
            <person name="Xu Y."/>
            <person name="Nagy A."/>
            <person name="Yan X."/>
            <person name="Kim S.W."/>
            <person name="Haley B."/>
            <person name="Liu N.T."/>
            <person name="Nou X."/>
        </authorList>
    </citation>
    <scope>NUCLEOTIDE SEQUENCE [LARGE SCALE GENOMIC DNA]</scope>
    <source>
        <strain evidence="3">ATCC 49129</strain>
    </source>
</reference>
<dbReference type="GO" id="GO:0050660">
    <property type="term" value="F:flavin adenine dinucleotide binding"/>
    <property type="evidence" value="ECO:0007669"/>
    <property type="project" value="InterPro"/>
</dbReference>
<dbReference type="PANTHER" id="PTHR42877:SF4">
    <property type="entry name" value="FAD_NAD(P)-BINDING DOMAIN-CONTAINING PROTEIN-RELATED"/>
    <property type="match status" value="1"/>
</dbReference>
<organism evidence="2 3">
    <name type="scientific">Ralstonia insidiosa</name>
    <dbReference type="NCBI Taxonomy" id="190721"/>
    <lineage>
        <taxon>Bacteria</taxon>
        <taxon>Pseudomonadati</taxon>
        <taxon>Pseudomonadota</taxon>
        <taxon>Betaproteobacteria</taxon>
        <taxon>Burkholderiales</taxon>
        <taxon>Burkholderiaceae</taxon>
        <taxon>Ralstonia</taxon>
    </lineage>
</organism>
<evidence type="ECO:0000256" key="1">
    <source>
        <dbReference type="SAM" id="MobiDB-lite"/>
    </source>
</evidence>
<evidence type="ECO:0000313" key="2">
    <source>
        <dbReference type="EMBL" id="ANJ73931.1"/>
    </source>
</evidence>
<dbReference type="Gene3D" id="3.50.50.60">
    <property type="entry name" value="FAD/NAD(P)-binding domain"/>
    <property type="match status" value="2"/>
</dbReference>
<dbReference type="PRINTS" id="PR00411">
    <property type="entry name" value="PNDRDTASEI"/>
</dbReference>
<dbReference type="InterPro" id="IPR051209">
    <property type="entry name" value="FAD-bind_Monooxygenase_sf"/>
</dbReference>
<keyword evidence="3" id="KW-1185">Reference proteome</keyword>
<keyword evidence="2" id="KW-0560">Oxidoreductase</keyword>